<keyword evidence="2" id="KW-1185">Reference proteome</keyword>
<protein>
    <submittedName>
        <fullName evidence="1">Uncharacterized protein</fullName>
    </submittedName>
</protein>
<dbReference type="Proteomes" id="UP000485058">
    <property type="component" value="Unassembled WGS sequence"/>
</dbReference>
<dbReference type="EMBL" id="BLLF01002605">
    <property type="protein sequence ID" value="GFH24687.1"/>
    <property type="molecule type" value="Genomic_DNA"/>
</dbReference>
<reference evidence="1 2" key="1">
    <citation type="submission" date="2020-02" db="EMBL/GenBank/DDBJ databases">
        <title>Draft genome sequence of Haematococcus lacustris strain NIES-144.</title>
        <authorList>
            <person name="Morimoto D."/>
            <person name="Nakagawa S."/>
            <person name="Yoshida T."/>
            <person name="Sawayama S."/>
        </authorList>
    </citation>
    <scope>NUCLEOTIDE SEQUENCE [LARGE SCALE GENOMIC DNA]</scope>
    <source>
        <strain evidence="1 2">NIES-144</strain>
    </source>
</reference>
<feature type="non-terminal residue" evidence="1">
    <location>
        <position position="102"/>
    </location>
</feature>
<dbReference type="AlphaFoldDB" id="A0A699ZPC7"/>
<gene>
    <name evidence="1" type="ORF">HaLaN_22530</name>
</gene>
<organism evidence="1 2">
    <name type="scientific">Haematococcus lacustris</name>
    <name type="common">Green alga</name>
    <name type="synonym">Haematococcus pluvialis</name>
    <dbReference type="NCBI Taxonomy" id="44745"/>
    <lineage>
        <taxon>Eukaryota</taxon>
        <taxon>Viridiplantae</taxon>
        <taxon>Chlorophyta</taxon>
        <taxon>core chlorophytes</taxon>
        <taxon>Chlorophyceae</taxon>
        <taxon>CS clade</taxon>
        <taxon>Chlamydomonadales</taxon>
        <taxon>Haematococcaceae</taxon>
        <taxon>Haematococcus</taxon>
    </lineage>
</organism>
<evidence type="ECO:0000313" key="1">
    <source>
        <dbReference type="EMBL" id="GFH24687.1"/>
    </source>
</evidence>
<feature type="non-terminal residue" evidence="1">
    <location>
        <position position="1"/>
    </location>
</feature>
<proteinExistence type="predicted"/>
<sequence>AGQAGHCWPGRHYCHCWAPVAAPLACLLLLAAIQGGAWSAEKDSRISLTNSTWSGNSAAYGGAFSASRDMDIDMAGATFSANTATSHAGALECVSCTSLAVT</sequence>
<accession>A0A699ZPC7</accession>
<evidence type="ECO:0000313" key="2">
    <source>
        <dbReference type="Proteomes" id="UP000485058"/>
    </source>
</evidence>
<comment type="caution">
    <text evidence="1">The sequence shown here is derived from an EMBL/GenBank/DDBJ whole genome shotgun (WGS) entry which is preliminary data.</text>
</comment>
<name>A0A699ZPC7_HAELA</name>